<proteinExistence type="predicted"/>
<accession>E6U9T3</accession>
<dbReference type="EMBL" id="CP002400">
    <property type="protein sequence ID" value="ADU26199.1"/>
    <property type="molecule type" value="Genomic_DNA"/>
</dbReference>
<evidence type="ECO:0000313" key="2">
    <source>
        <dbReference type="Proteomes" id="UP000001551"/>
    </source>
</evidence>
<dbReference type="AlphaFoldDB" id="E6U9T3"/>
<dbReference type="InterPro" id="IPR042099">
    <property type="entry name" value="ANL_N_sf"/>
</dbReference>
<keyword evidence="2" id="KW-1185">Reference proteome</keyword>
<dbReference type="eggNOG" id="COG0318">
    <property type="taxonomic scope" value="Bacteria"/>
</dbReference>
<dbReference type="RefSeq" id="WP_013484571.1">
    <property type="nucleotide sequence ID" value="NC_014828.1"/>
</dbReference>
<dbReference type="KEGG" id="eha:Ethha_0626"/>
<gene>
    <name evidence="1" type="ordered locus">Ethha_0626</name>
</gene>
<reference evidence="1 2" key="1">
    <citation type="submission" date="2010-12" db="EMBL/GenBank/DDBJ databases">
        <title>Complete sequence of Ethanoligenens harbinense YUAN-3.</title>
        <authorList>
            <person name="Lucas S."/>
            <person name="Copeland A."/>
            <person name="Lapidus A."/>
            <person name="Cheng J.-F."/>
            <person name="Bruce D."/>
            <person name="Goodwin L."/>
            <person name="Pitluck S."/>
            <person name="Chertkov O."/>
            <person name="Misra M."/>
            <person name="Detter J.C."/>
            <person name="Han C."/>
            <person name="Tapia R."/>
            <person name="Land M."/>
            <person name="Hauser L."/>
            <person name="Jeffries C."/>
            <person name="Kyrpides N."/>
            <person name="Ivanova N."/>
            <person name="Mikhailova N."/>
            <person name="Wang A."/>
            <person name="Mouttaki H."/>
            <person name="He Z."/>
            <person name="Zhou J."/>
            <person name="Hemme C.L."/>
            <person name="Woyke T."/>
        </authorList>
    </citation>
    <scope>NUCLEOTIDE SEQUENCE [LARGE SCALE GENOMIC DNA]</scope>
    <source>
        <strain evidence="2">DSM 18485 / JCM 12961 / CGMCC 1.5033 / YUAN-3</strain>
    </source>
</reference>
<dbReference type="Proteomes" id="UP000001551">
    <property type="component" value="Chromosome"/>
</dbReference>
<organism evidence="1 2">
    <name type="scientific">Ethanoligenens harbinense (strain DSM 18485 / JCM 12961 / CGMCC 1.5033 / YUAN-3)</name>
    <dbReference type="NCBI Taxonomy" id="663278"/>
    <lineage>
        <taxon>Bacteria</taxon>
        <taxon>Bacillati</taxon>
        <taxon>Bacillota</taxon>
        <taxon>Clostridia</taxon>
        <taxon>Eubacteriales</taxon>
        <taxon>Oscillospiraceae</taxon>
        <taxon>Ethanoligenens</taxon>
    </lineage>
</organism>
<protein>
    <submittedName>
        <fullName evidence="1">Arylcarboxylate reductase component</fullName>
    </submittedName>
</protein>
<sequence length="355" mass="40648">MTVFQPFFNRNVDLDEWTRKIISWHFSEDTGCDYWLNKIKELGFDPIQKIKTFQDLEMFGVFNDEDLKAVPVDSLIPRGYKNNNIALRVFETGGTLGDPKRIIDCEYRKKLAEWISFSLDKHNFPQKGNWLHLGPSGPHVVGHTTAEIAKIRGGGLCYFVDIDTRWIKVMVKENDKRGTQQYIDHVILQAVNILNTQNISCIMTTPKLLPELASKVSFKNIKGIIIGGTHVTGPFYKFLKSNITKDIPLCISYGNTLMGVAPSVGYKESTGVRYYGFFPYFTLKVVNDNSWKECVDYYQKGRICITVLNKDYFIPNLLERDEAIRIPGTDEYAWDGVSDVALYEKMKDAIIEGVY</sequence>
<dbReference type="Gene3D" id="3.40.50.12780">
    <property type="entry name" value="N-terminal domain of ligase-like"/>
    <property type="match status" value="1"/>
</dbReference>
<dbReference type="SUPFAM" id="SSF56801">
    <property type="entry name" value="Acetyl-CoA synthetase-like"/>
    <property type="match status" value="1"/>
</dbReference>
<evidence type="ECO:0000313" key="1">
    <source>
        <dbReference type="EMBL" id="ADU26199.1"/>
    </source>
</evidence>
<dbReference type="STRING" id="663278.Ethha_0626"/>
<name>E6U9T3_ETHHY</name>
<dbReference type="HOGENOM" id="CLU_780634_0_0_9"/>